<reference evidence="2" key="1">
    <citation type="submission" date="2018-05" db="EMBL/GenBank/DDBJ databases">
        <title>Leptospira yasudae sp. nov. and Leptospira stimsonii sp. nov., two pathogenic species of the genus Leptospira isolated from environmental sources.</title>
        <authorList>
            <person name="Casanovas-Massana A."/>
            <person name="Hamond C."/>
            <person name="Santos L.A."/>
            <person name="Hacker K.P."/>
            <person name="Balassiano I."/>
            <person name="Medeiros M.A."/>
            <person name="Reis M.G."/>
            <person name="Ko A.I."/>
            <person name="Wunder E.A."/>
        </authorList>
    </citation>
    <scope>NUCLEOTIDE SEQUENCE [LARGE SCALE GENOMIC DNA]</scope>
    <source>
        <strain evidence="2">AMB6-RJ</strain>
    </source>
</reference>
<sequence>MKDVPCILEFGQNWILSNPLKKTIHKEPSYPFVSHEDCELVPIKETNQFVCFRTNFVVNLCTENSRR</sequence>
<evidence type="ECO:0000313" key="2">
    <source>
        <dbReference type="Proteomes" id="UP000266669"/>
    </source>
</evidence>
<proteinExistence type="predicted"/>
<name>A0A8B3CVJ0_9LEPT</name>
<comment type="caution">
    <text evidence="1">The sequence shown here is derived from an EMBL/GenBank/DDBJ whole genome shotgun (WGS) entry which is preliminary data.</text>
</comment>
<dbReference type="EMBL" id="QHCS01000001">
    <property type="protein sequence ID" value="RHX88010.1"/>
    <property type="molecule type" value="Genomic_DNA"/>
</dbReference>
<dbReference type="Proteomes" id="UP000266669">
    <property type="component" value="Unassembled WGS sequence"/>
</dbReference>
<organism evidence="1 2">
    <name type="scientific">Leptospira stimsonii</name>
    <dbReference type="NCBI Taxonomy" id="2202203"/>
    <lineage>
        <taxon>Bacteria</taxon>
        <taxon>Pseudomonadati</taxon>
        <taxon>Spirochaetota</taxon>
        <taxon>Spirochaetia</taxon>
        <taxon>Leptospirales</taxon>
        <taxon>Leptospiraceae</taxon>
        <taxon>Leptospira</taxon>
    </lineage>
</organism>
<accession>A0A8B3CVJ0</accession>
<dbReference type="AlphaFoldDB" id="A0A8B3CVJ0"/>
<evidence type="ECO:0000313" key="1">
    <source>
        <dbReference type="EMBL" id="RHX88010.1"/>
    </source>
</evidence>
<gene>
    <name evidence="1" type="ORF">DLM78_03335</name>
</gene>
<protein>
    <submittedName>
        <fullName evidence="1">Uncharacterized protein</fullName>
    </submittedName>
</protein>